<evidence type="ECO:0000313" key="1">
    <source>
        <dbReference type="EMBL" id="AKP52345.1"/>
    </source>
</evidence>
<dbReference type="KEGG" id="camu:CA2015_2940"/>
<gene>
    <name evidence="1" type="ORF">CA2015_2940</name>
</gene>
<name>A0A0H4PH09_9BACT</name>
<protein>
    <submittedName>
        <fullName evidence="1">Uncharacterized protein</fullName>
    </submittedName>
</protein>
<reference evidence="1 2" key="1">
    <citation type="submission" date="2015-07" db="EMBL/GenBank/DDBJ databases">
        <authorList>
            <person name="Kim K.M."/>
        </authorList>
    </citation>
    <scope>NUCLEOTIDE SEQUENCE [LARGE SCALE GENOMIC DNA]</scope>
    <source>
        <strain evidence="1 2">KCTC 12363</strain>
    </source>
</reference>
<organism evidence="1 2">
    <name type="scientific">Cyclobacterium amurskyense</name>
    <dbReference type="NCBI Taxonomy" id="320787"/>
    <lineage>
        <taxon>Bacteria</taxon>
        <taxon>Pseudomonadati</taxon>
        <taxon>Bacteroidota</taxon>
        <taxon>Cytophagia</taxon>
        <taxon>Cytophagales</taxon>
        <taxon>Cyclobacteriaceae</taxon>
        <taxon>Cyclobacterium</taxon>
    </lineage>
</organism>
<dbReference type="EMBL" id="CP012040">
    <property type="protein sequence ID" value="AKP52345.1"/>
    <property type="molecule type" value="Genomic_DNA"/>
</dbReference>
<dbReference type="AlphaFoldDB" id="A0A0H4PH09"/>
<evidence type="ECO:0000313" key="2">
    <source>
        <dbReference type="Proteomes" id="UP000036520"/>
    </source>
</evidence>
<accession>A0A0H4PH09</accession>
<proteinExistence type="predicted"/>
<dbReference type="Proteomes" id="UP000036520">
    <property type="component" value="Chromosome"/>
</dbReference>
<sequence>MVRSIFILDRIFNESYPEAEQLKADLNERFKNYTPSFQLIFNPKYAIDLLLHNPGLTQDLRITTIIFWIPTLYHCYD</sequence>
<keyword evidence="2" id="KW-1185">Reference proteome</keyword>
<dbReference type="STRING" id="320787.CA2015_2940"/>